<feature type="domain" description="Integrase catalytic" evidence="10">
    <location>
        <begin position="120"/>
        <end position="223"/>
    </location>
</feature>
<organism evidence="11 12">
    <name type="scientific">Phytophthora fragariaefolia</name>
    <dbReference type="NCBI Taxonomy" id="1490495"/>
    <lineage>
        <taxon>Eukaryota</taxon>
        <taxon>Sar</taxon>
        <taxon>Stramenopiles</taxon>
        <taxon>Oomycota</taxon>
        <taxon>Peronosporomycetes</taxon>
        <taxon>Peronosporales</taxon>
        <taxon>Peronosporaceae</taxon>
        <taxon>Phytophthora</taxon>
    </lineage>
</organism>
<dbReference type="Gene3D" id="3.30.420.10">
    <property type="entry name" value="Ribonuclease H-like superfamily/Ribonuclease H"/>
    <property type="match status" value="1"/>
</dbReference>
<accession>A0A9W6XL57</accession>
<dbReference type="PROSITE" id="PS50994">
    <property type="entry name" value="INTEGRASE"/>
    <property type="match status" value="1"/>
</dbReference>
<dbReference type="GO" id="GO:0015074">
    <property type="term" value="P:DNA integration"/>
    <property type="evidence" value="ECO:0007669"/>
    <property type="project" value="UniProtKB-KW"/>
</dbReference>
<evidence type="ECO:0000256" key="3">
    <source>
        <dbReference type="ARBA" id="ARBA00022759"/>
    </source>
</evidence>
<dbReference type="AlphaFoldDB" id="A0A9W6XL57"/>
<reference evidence="11" key="1">
    <citation type="submission" date="2023-04" db="EMBL/GenBank/DDBJ databases">
        <title>Phytophthora fragariaefolia NBRC 109709.</title>
        <authorList>
            <person name="Ichikawa N."/>
            <person name="Sato H."/>
            <person name="Tonouchi N."/>
        </authorList>
    </citation>
    <scope>NUCLEOTIDE SEQUENCE</scope>
    <source>
        <strain evidence="11">NBRC 109709</strain>
    </source>
</reference>
<keyword evidence="3" id="KW-0255">Endonuclease</keyword>
<protein>
    <submittedName>
        <fullName evidence="11">Unnamed protein product</fullName>
    </submittedName>
</protein>
<proteinExistence type="predicted"/>
<dbReference type="GO" id="GO:0003676">
    <property type="term" value="F:nucleic acid binding"/>
    <property type="evidence" value="ECO:0007669"/>
    <property type="project" value="InterPro"/>
</dbReference>
<dbReference type="GO" id="GO:0003887">
    <property type="term" value="F:DNA-directed DNA polymerase activity"/>
    <property type="evidence" value="ECO:0007669"/>
    <property type="project" value="UniProtKB-KW"/>
</dbReference>
<dbReference type="Proteomes" id="UP001165121">
    <property type="component" value="Unassembled WGS sequence"/>
</dbReference>
<dbReference type="InterPro" id="IPR036397">
    <property type="entry name" value="RNaseH_sf"/>
</dbReference>
<dbReference type="SUPFAM" id="SSF53098">
    <property type="entry name" value="Ribonuclease H-like"/>
    <property type="match status" value="1"/>
</dbReference>
<keyword evidence="12" id="KW-1185">Reference proteome</keyword>
<sequence>MIDVLYIPGLDWQMLSVSRLAERGMSVGFQKKSCTIWNKSKAIVSGMKVGKAYVLDCEKDMAHYVEYVGVYSEWELWYARMGHLNKDALAKTQRATTGIPTLEHKSMPLCGGCMKGKQTVAYFPSRSMSKTTKVLQRVHTDVMGPMMTKSKGGARYVLTVVDDYSKYVVAYFITKKSEVPVKFKPFMNLYENQWGERIKCLRSDNGTEFVNIEMDMLCALNGIVRGHAHQGVGDQAPQVPVDSCGIHTKPAQH</sequence>
<evidence type="ECO:0000256" key="6">
    <source>
        <dbReference type="ARBA" id="ARBA00022908"/>
    </source>
</evidence>
<keyword evidence="8" id="KW-0548">Nucleotidyltransferase</keyword>
<dbReference type="Pfam" id="PF13976">
    <property type="entry name" value="gag_pre-integrs"/>
    <property type="match status" value="1"/>
</dbReference>
<evidence type="ECO:0000256" key="1">
    <source>
        <dbReference type="ARBA" id="ARBA00022722"/>
    </source>
</evidence>
<dbReference type="GO" id="GO:0004519">
    <property type="term" value="F:endonuclease activity"/>
    <property type="evidence" value="ECO:0007669"/>
    <property type="project" value="UniProtKB-KW"/>
</dbReference>
<evidence type="ECO:0000313" key="12">
    <source>
        <dbReference type="Proteomes" id="UP001165121"/>
    </source>
</evidence>
<dbReference type="GO" id="GO:0016787">
    <property type="term" value="F:hydrolase activity"/>
    <property type="evidence" value="ECO:0007669"/>
    <property type="project" value="UniProtKB-KW"/>
</dbReference>
<dbReference type="InterPro" id="IPR025724">
    <property type="entry name" value="GAG-pre-integrase_dom"/>
</dbReference>
<keyword evidence="5" id="KW-0460">Magnesium</keyword>
<keyword evidence="2" id="KW-0479">Metal-binding</keyword>
<keyword evidence="6" id="KW-0229">DNA integration</keyword>
<keyword evidence="7" id="KW-0695">RNA-directed DNA polymerase</keyword>
<keyword evidence="8" id="KW-0808">Transferase</keyword>
<evidence type="ECO:0000256" key="4">
    <source>
        <dbReference type="ARBA" id="ARBA00022801"/>
    </source>
</evidence>
<evidence type="ECO:0000256" key="2">
    <source>
        <dbReference type="ARBA" id="ARBA00022723"/>
    </source>
</evidence>
<dbReference type="InterPro" id="IPR001584">
    <property type="entry name" value="Integrase_cat-core"/>
</dbReference>
<dbReference type="GO" id="GO:0003964">
    <property type="term" value="F:RNA-directed DNA polymerase activity"/>
    <property type="evidence" value="ECO:0007669"/>
    <property type="project" value="UniProtKB-KW"/>
</dbReference>
<keyword evidence="1" id="KW-0540">Nuclease</keyword>
<comment type="caution">
    <text evidence="11">The sequence shown here is derived from an EMBL/GenBank/DDBJ whole genome shotgun (WGS) entry which is preliminary data.</text>
</comment>
<dbReference type="OrthoDB" id="114470at2759"/>
<keyword evidence="9" id="KW-0233">DNA recombination</keyword>
<evidence type="ECO:0000313" key="11">
    <source>
        <dbReference type="EMBL" id="GMF40565.1"/>
    </source>
</evidence>
<name>A0A9W6XL57_9STRA</name>
<evidence type="ECO:0000259" key="10">
    <source>
        <dbReference type="PROSITE" id="PS50994"/>
    </source>
</evidence>
<dbReference type="InterPro" id="IPR039537">
    <property type="entry name" value="Retrotran_Ty1/copia-like"/>
</dbReference>
<dbReference type="PANTHER" id="PTHR42648:SF11">
    <property type="entry name" value="TRANSPOSON TY4-P GAG-POL POLYPROTEIN"/>
    <property type="match status" value="1"/>
</dbReference>
<dbReference type="EMBL" id="BSXT01001256">
    <property type="protein sequence ID" value="GMF40565.1"/>
    <property type="molecule type" value="Genomic_DNA"/>
</dbReference>
<evidence type="ECO:0000256" key="9">
    <source>
        <dbReference type="ARBA" id="ARBA00023172"/>
    </source>
</evidence>
<gene>
    <name evidence="11" type="ORF">Pfra01_001249200</name>
</gene>
<keyword evidence="8" id="KW-0239">DNA-directed DNA polymerase</keyword>
<dbReference type="GO" id="GO:0006310">
    <property type="term" value="P:DNA recombination"/>
    <property type="evidence" value="ECO:0007669"/>
    <property type="project" value="UniProtKB-KW"/>
</dbReference>
<dbReference type="Pfam" id="PF00665">
    <property type="entry name" value="rve"/>
    <property type="match status" value="1"/>
</dbReference>
<evidence type="ECO:0000256" key="5">
    <source>
        <dbReference type="ARBA" id="ARBA00022842"/>
    </source>
</evidence>
<keyword evidence="4" id="KW-0378">Hydrolase</keyword>
<evidence type="ECO:0000256" key="7">
    <source>
        <dbReference type="ARBA" id="ARBA00022918"/>
    </source>
</evidence>
<evidence type="ECO:0000256" key="8">
    <source>
        <dbReference type="ARBA" id="ARBA00022932"/>
    </source>
</evidence>
<dbReference type="GO" id="GO:0046872">
    <property type="term" value="F:metal ion binding"/>
    <property type="evidence" value="ECO:0007669"/>
    <property type="project" value="UniProtKB-KW"/>
</dbReference>
<dbReference type="PANTHER" id="PTHR42648">
    <property type="entry name" value="TRANSPOSASE, PUTATIVE-RELATED"/>
    <property type="match status" value="1"/>
</dbReference>
<dbReference type="InterPro" id="IPR012337">
    <property type="entry name" value="RNaseH-like_sf"/>
</dbReference>